<keyword evidence="8" id="KW-0819">tRNA processing</keyword>
<dbReference type="EMBL" id="KV878128">
    <property type="protein sequence ID" value="OJJ01381.1"/>
    <property type="molecule type" value="Genomic_DNA"/>
</dbReference>
<evidence type="ECO:0000256" key="9">
    <source>
        <dbReference type="ARBA" id="ARBA00022695"/>
    </source>
</evidence>
<dbReference type="GO" id="GO:0043023">
    <property type="term" value="F:ribosomal large subunit binding"/>
    <property type="evidence" value="ECO:0007669"/>
    <property type="project" value="TreeGrafter"/>
</dbReference>
<evidence type="ECO:0000256" key="17">
    <source>
        <dbReference type="SAM" id="Coils"/>
    </source>
</evidence>
<dbReference type="Proteomes" id="UP000184073">
    <property type="component" value="Unassembled WGS sequence"/>
</dbReference>
<dbReference type="Pfam" id="PF01300">
    <property type="entry name" value="Sua5_yciO_yrdC"/>
    <property type="match status" value="1"/>
</dbReference>
<dbReference type="RefSeq" id="XP_040667143.1">
    <property type="nucleotide sequence ID" value="XM_040814621.1"/>
</dbReference>
<dbReference type="InterPro" id="IPR008532">
    <property type="entry name" value="NFACT_RNA-bd"/>
</dbReference>
<dbReference type="PANTHER" id="PTHR15239:SF6">
    <property type="entry name" value="RIBOSOME QUALITY CONTROL COMPLEX SUBUNIT NEMF"/>
    <property type="match status" value="1"/>
</dbReference>
<feature type="region of interest" description="Disordered" evidence="18">
    <location>
        <begin position="446"/>
        <end position="477"/>
    </location>
</feature>
<dbReference type="InterPro" id="IPR021846">
    <property type="entry name" value="NFACT-C"/>
</dbReference>
<dbReference type="GO" id="GO:0000049">
    <property type="term" value="F:tRNA binding"/>
    <property type="evidence" value="ECO:0007669"/>
    <property type="project" value="TreeGrafter"/>
</dbReference>
<evidence type="ECO:0000259" key="19">
    <source>
        <dbReference type="PROSITE" id="PS51163"/>
    </source>
</evidence>
<dbReference type="Pfam" id="PF03481">
    <property type="entry name" value="Sua5_C"/>
    <property type="match status" value="1"/>
</dbReference>
<evidence type="ECO:0000256" key="12">
    <source>
        <dbReference type="ARBA" id="ARBA00023054"/>
    </source>
</evidence>
<dbReference type="GO" id="GO:0002949">
    <property type="term" value="P:tRNA threonylcarbamoyladenosine modification"/>
    <property type="evidence" value="ECO:0007669"/>
    <property type="project" value="UniProtKB-ARBA"/>
</dbReference>
<feature type="compositionally biased region" description="Basic and acidic residues" evidence="18">
    <location>
        <begin position="897"/>
        <end position="910"/>
    </location>
</feature>
<dbReference type="Pfam" id="PF11923">
    <property type="entry name" value="NFACT-C"/>
    <property type="match status" value="1"/>
</dbReference>
<feature type="compositionally biased region" description="Acidic residues" evidence="18">
    <location>
        <begin position="446"/>
        <end position="469"/>
    </location>
</feature>
<dbReference type="Gene3D" id="3.90.870.10">
    <property type="entry name" value="DHBP synthase"/>
    <property type="match status" value="1"/>
</dbReference>
<evidence type="ECO:0000256" key="18">
    <source>
        <dbReference type="SAM" id="MobiDB-lite"/>
    </source>
</evidence>
<evidence type="ECO:0000256" key="3">
    <source>
        <dbReference type="ARBA" id="ARBA00008318"/>
    </source>
</evidence>
<dbReference type="PANTHER" id="PTHR15239">
    <property type="entry name" value="NUCLEAR EXPORT MEDIATOR FACTOR NEMF"/>
    <property type="match status" value="1"/>
</dbReference>
<evidence type="ECO:0000256" key="15">
    <source>
        <dbReference type="ARBA" id="ARBA00056339"/>
    </source>
</evidence>
<keyword evidence="7" id="KW-0808">Transferase</keyword>
<dbReference type="GO" id="GO:0003725">
    <property type="term" value="F:double-stranded RNA binding"/>
    <property type="evidence" value="ECO:0007669"/>
    <property type="project" value="InterPro"/>
</dbReference>
<comment type="similarity">
    <text evidence="2">Belongs to the SUA5 family.</text>
</comment>
<gene>
    <name evidence="20" type="ORF">ASPVEDRAFT_52330</name>
</gene>
<evidence type="ECO:0000256" key="8">
    <source>
        <dbReference type="ARBA" id="ARBA00022694"/>
    </source>
</evidence>
<feature type="coiled-coil region" evidence="17">
    <location>
        <begin position="337"/>
        <end position="371"/>
    </location>
</feature>
<feature type="compositionally biased region" description="Polar residues" evidence="18">
    <location>
        <begin position="810"/>
        <end position="823"/>
    </location>
</feature>
<comment type="catalytic activity">
    <reaction evidence="14">
        <text>L-threonine + hydrogencarbonate + ATP = L-threonylcarbamoyladenylate + diphosphate + H2O</text>
        <dbReference type="Rhea" id="RHEA:36407"/>
        <dbReference type="ChEBI" id="CHEBI:15377"/>
        <dbReference type="ChEBI" id="CHEBI:17544"/>
        <dbReference type="ChEBI" id="CHEBI:30616"/>
        <dbReference type="ChEBI" id="CHEBI:33019"/>
        <dbReference type="ChEBI" id="CHEBI:57926"/>
        <dbReference type="ChEBI" id="CHEBI:73682"/>
        <dbReference type="EC" id="2.7.7.87"/>
    </reaction>
</comment>
<feature type="compositionally biased region" description="Gly residues" evidence="18">
    <location>
        <begin position="1046"/>
        <end position="1060"/>
    </location>
</feature>
<comment type="similarity">
    <text evidence="3">Belongs to the NEMF family.</text>
</comment>
<feature type="compositionally biased region" description="Acidic residues" evidence="18">
    <location>
        <begin position="744"/>
        <end position="762"/>
    </location>
</feature>
<evidence type="ECO:0000256" key="16">
    <source>
        <dbReference type="ARBA" id="ARBA00070414"/>
    </source>
</evidence>
<comment type="function">
    <text evidence="15">Required for the formation of a threonylcarbamoyl group on adenosine at position 37 (t(6)A37) in tRNAs that read codons beginning with adenine. Likely catalyzes the conversion of L-threonine, HCO(3)(-)/CO(2) and ATP to give threonylcarbamoyl-AMP (TC-AMP) as the acyladenylate intermediate, with the release of diphosphate. Required for normal translation, by ensuring translation fidelity at the level of codon recognition, appropriate translation initiation selection and maintenance of reading frame. Also involved in telomere replication. Binds to single-stranded telomeric (ssTG) DNA and positively regulates telomere length.</text>
</comment>
<dbReference type="GO" id="GO:0072344">
    <property type="term" value="P:rescue of stalled ribosome"/>
    <property type="evidence" value="ECO:0007669"/>
    <property type="project" value="TreeGrafter"/>
</dbReference>
<feature type="region of interest" description="Disordered" evidence="18">
    <location>
        <begin position="703"/>
        <end position="853"/>
    </location>
</feature>
<dbReference type="GO" id="GO:0005524">
    <property type="term" value="F:ATP binding"/>
    <property type="evidence" value="ECO:0007669"/>
    <property type="project" value="UniProtKB-KW"/>
</dbReference>
<dbReference type="EC" id="2.7.7.87" evidence="4"/>
<dbReference type="OrthoDB" id="207084at2759"/>
<dbReference type="InterPro" id="IPR006070">
    <property type="entry name" value="Sua5-like_dom"/>
</dbReference>
<dbReference type="GO" id="GO:1990112">
    <property type="term" value="C:RQC complex"/>
    <property type="evidence" value="ECO:0007669"/>
    <property type="project" value="TreeGrafter"/>
</dbReference>
<feature type="compositionally biased region" description="Basic and acidic residues" evidence="18">
    <location>
        <begin position="710"/>
        <end position="736"/>
    </location>
</feature>
<feature type="region of interest" description="Disordered" evidence="18">
    <location>
        <begin position="263"/>
        <end position="294"/>
    </location>
</feature>
<keyword evidence="6" id="KW-0963">Cytoplasm</keyword>
<dbReference type="FunFam" id="3.90.870.10:FF:000008">
    <property type="entry name" value="Threonylcarbamoyl-AMP synthase"/>
    <property type="match status" value="1"/>
</dbReference>
<dbReference type="Pfam" id="PF05670">
    <property type="entry name" value="NFACT-R_1"/>
    <property type="match status" value="1"/>
</dbReference>
<feature type="domain" description="YrdC-like" evidence="19">
    <location>
        <begin position="1133"/>
        <end position="1336"/>
    </location>
</feature>
<feature type="compositionally biased region" description="Basic residues" evidence="18">
    <location>
        <begin position="834"/>
        <end position="844"/>
    </location>
</feature>
<evidence type="ECO:0000256" key="2">
    <source>
        <dbReference type="ARBA" id="ARBA00007663"/>
    </source>
</evidence>
<dbReference type="GO" id="GO:0061710">
    <property type="term" value="F:L-threonylcarbamoyladenylate synthase"/>
    <property type="evidence" value="ECO:0007669"/>
    <property type="project" value="UniProtKB-EC"/>
</dbReference>
<dbReference type="Pfam" id="PF05833">
    <property type="entry name" value="NFACT_N"/>
    <property type="match status" value="1"/>
</dbReference>
<protein>
    <recommendedName>
        <fullName evidence="16">Ribosome quality control complex subunit 2</fullName>
        <ecNumber evidence="4">2.7.7.87</ecNumber>
    </recommendedName>
    <alternativeName>
        <fullName evidence="13">L-threonylcarbamoyladenylate synthase</fullName>
    </alternativeName>
    <alternativeName>
        <fullName evidence="5">Threonylcarbamoyl-AMP synthase</fullName>
    </alternativeName>
</protein>
<keyword evidence="11" id="KW-0067">ATP-binding</keyword>
<dbReference type="Gene3D" id="2.30.310.10">
    <property type="entry name" value="ibrinogen binding protein from staphylococcus aureus domain"/>
    <property type="match status" value="1"/>
</dbReference>
<evidence type="ECO:0000256" key="4">
    <source>
        <dbReference type="ARBA" id="ARBA00012584"/>
    </source>
</evidence>
<evidence type="ECO:0000313" key="20">
    <source>
        <dbReference type="EMBL" id="OJJ01381.1"/>
    </source>
</evidence>
<feature type="compositionally biased region" description="Basic and acidic residues" evidence="18">
    <location>
        <begin position="874"/>
        <end position="890"/>
    </location>
</feature>
<evidence type="ECO:0000256" key="11">
    <source>
        <dbReference type="ARBA" id="ARBA00022840"/>
    </source>
</evidence>
<dbReference type="SUPFAM" id="SSF55821">
    <property type="entry name" value="YrdC/RibB"/>
    <property type="match status" value="1"/>
</dbReference>
<reference evidence="21" key="1">
    <citation type="journal article" date="2017" name="Genome Biol.">
        <title>Comparative genomics reveals high biological diversity and specific adaptations in the industrially and medically important fungal genus Aspergillus.</title>
        <authorList>
            <person name="de Vries R.P."/>
            <person name="Riley R."/>
            <person name="Wiebenga A."/>
            <person name="Aguilar-Osorio G."/>
            <person name="Amillis S."/>
            <person name="Uchima C.A."/>
            <person name="Anderluh G."/>
            <person name="Asadollahi M."/>
            <person name="Askin M."/>
            <person name="Barry K."/>
            <person name="Battaglia E."/>
            <person name="Bayram O."/>
            <person name="Benocci T."/>
            <person name="Braus-Stromeyer S.A."/>
            <person name="Caldana C."/>
            <person name="Canovas D."/>
            <person name="Cerqueira G.C."/>
            <person name="Chen F."/>
            <person name="Chen W."/>
            <person name="Choi C."/>
            <person name="Clum A."/>
            <person name="Dos Santos R.A."/>
            <person name="Damasio A.R."/>
            <person name="Diallinas G."/>
            <person name="Emri T."/>
            <person name="Fekete E."/>
            <person name="Flipphi M."/>
            <person name="Freyberg S."/>
            <person name="Gallo A."/>
            <person name="Gournas C."/>
            <person name="Habgood R."/>
            <person name="Hainaut M."/>
            <person name="Harispe M.L."/>
            <person name="Henrissat B."/>
            <person name="Hilden K.S."/>
            <person name="Hope R."/>
            <person name="Hossain A."/>
            <person name="Karabika E."/>
            <person name="Karaffa L."/>
            <person name="Karanyi Z."/>
            <person name="Krasevec N."/>
            <person name="Kuo A."/>
            <person name="Kusch H."/>
            <person name="LaButti K."/>
            <person name="Lagendijk E.L."/>
            <person name="Lapidus A."/>
            <person name="Levasseur A."/>
            <person name="Lindquist E."/>
            <person name="Lipzen A."/>
            <person name="Logrieco A.F."/>
            <person name="MacCabe A."/>
            <person name="Maekelae M.R."/>
            <person name="Malavazi I."/>
            <person name="Melin P."/>
            <person name="Meyer V."/>
            <person name="Mielnichuk N."/>
            <person name="Miskei M."/>
            <person name="Molnar A.P."/>
            <person name="Mule G."/>
            <person name="Ngan C.Y."/>
            <person name="Orejas M."/>
            <person name="Orosz E."/>
            <person name="Ouedraogo J.P."/>
            <person name="Overkamp K.M."/>
            <person name="Park H.-S."/>
            <person name="Perrone G."/>
            <person name="Piumi F."/>
            <person name="Punt P.J."/>
            <person name="Ram A.F."/>
            <person name="Ramon A."/>
            <person name="Rauscher S."/>
            <person name="Record E."/>
            <person name="Riano-Pachon D.M."/>
            <person name="Robert V."/>
            <person name="Roehrig J."/>
            <person name="Ruller R."/>
            <person name="Salamov A."/>
            <person name="Salih N.S."/>
            <person name="Samson R.A."/>
            <person name="Sandor E."/>
            <person name="Sanguinetti M."/>
            <person name="Schuetze T."/>
            <person name="Sepcic K."/>
            <person name="Shelest E."/>
            <person name="Sherlock G."/>
            <person name="Sophianopoulou V."/>
            <person name="Squina F.M."/>
            <person name="Sun H."/>
            <person name="Susca A."/>
            <person name="Todd R.B."/>
            <person name="Tsang A."/>
            <person name="Unkles S.E."/>
            <person name="van de Wiele N."/>
            <person name="van Rossen-Uffink D."/>
            <person name="Oliveira J.V."/>
            <person name="Vesth T.C."/>
            <person name="Visser J."/>
            <person name="Yu J.-H."/>
            <person name="Zhou M."/>
            <person name="Andersen M.R."/>
            <person name="Archer D.B."/>
            <person name="Baker S.E."/>
            <person name="Benoit I."/>
            <person name="Brakhage A.A."/>
            <person name="Braus G.H."/>
            <person name="Fischer R."/>
            <person name="Frisvad J.C."/>
            <person name="Goldman G.H."/>
            <person name="Houbraken J."/>
            <person name="Oakley B."/>
            <person name="Pocsi I."/>
            <person name="Scazzocchio C."/>
            <person name="Seiboth B."/>
            <person name="vanKuyk P.A."/>
            <person name="Wortman J."/>
            <person name="Dyer P.S."/>
            <person name="Grigoriev I.V."/>
        </authorList>
    </citation>
    <scope>NUCLEOTIDE SEQUENCE [LARGE SCALE GENOMIC DNA]</scope>
    <source>
        <strain evidence="21">CBS 583.65</strain>
    </source>
</reference>
<feature type="region of interest" description="Disordered" evidence="18">
    <location>
        <begin position="1046"/>
        <end position="1069"/>
    </location>
</feature>
<name>A0A1L9PIR4_ASPVE</name>
<keyword evidence="12 17" id="KW-0175">Coiled coil</keyword>
<dbReference type="InterPro" id="IPR005145">
    <property type="entry name" value="Sua5_C"/>
</dbReference>
<organism evidence="20 21">
    <name type="scientific">Aspergillus versicolor CBS 583.65</name>
    <dbReference type="NCBI Taxonomy" id="1036611"/>
    <lineage>
        <taxon>Eukaryota</taxon>
        <taxon>Fungi</taxon>
        <taxon>Dikarya</taxon>
        <taxon>Ascomycota</taxon>
        <taxon>Pezizomycotina</taxon>
        <taxon>Eurotiomycetes</taxon>
        <taxon>Eurotiomycetidae</taxon>
        <taxon>Eurotiales</taxon>
        <taxon>Aspergillaceae</taxon>
        <taxon>Aspergillus</taxon>
        <taxon>Aspergillus subgen. Nidulantes</taxon>
    </lineage>
</organism>
<keyword evidence="9" id="KW-0548">Nucleotidyltransferase</keyword>
<feature type="compositionally biased region" description="Basic and acidic residues" evidence="18">
    <location>
        <begin position="263"/>
        <end position="287"/>
    </location>
</feature>
<sequence>MKQRYSSLDVQVISKELASELVGLRVSNIYDLSSRIFLFKVAKPDHRKQLIVDSGFRCHVTQYSRATAATPSPFVSRLRKCLKSRRITSVNQIGTDRIIDFSFSDGMYHMLLEFFASGNVIITDKDYTIIALLRQVSGNEGLEEAKVGLKYTVTNKQNYNGVPEVTRDRIRETLEKAQKTFAQEDGAPKKSKKKNVDVLRKALSQGFPEYPPLLLDHAFATRGADPATPLDQVLGDESQLDMVWGVLEVAQSVSADLSADKEHPGFIVAKEDTRPKAPEPDSEKDASSSKPDLLYEDFHPFKPRQFEVKEGFTILEYPSMNATVDEYFSSIESQKLESRLTDRESAAKKKLDSLRQEHEKRLGALEEAQELHIRKASAIQDNVYRVQEAMDAVNGLIAQGMDWVEIARLIEMEQSRGNPVARIVKLPLKLHENTITLLLREVGGDEADEEELFSSDESEEESEEDEEEAAAATSQRNSQALTIDIDLGLTPWANATQYYDQKRSAAVKAERTTQSSTKALKSHEKKVKDDLKKNLKQEKQVLRPARKPFWFEKFIFFISSEGYLVLGGRDGMQSEMLYRRYLRKGDIFVHADLEGATPIIVKNRPGAPSDSISPTTLSQAGNLSVATSTAWDSKAVMSAFWVTADQVSKTAEAGGGLLPVGEFRVKGEKNFLAPSQLVLGFSVMWQVSKESLVNHKSFRTEEVPAVDQGQVKEEQAVERAESQEENKTAVKQDDAHNPGSVEQEQPEETEDHVEPNEEDAPADEQSVADGSESVTTSQTQGKRHLSARERRLLRKGKPLDTETPNPEEASGQSTPATNGTSTKSDAKPAPAPARGRKGKAKKAASKYADQDEEERALALRLLGANSAKAQKAAAEAEAKAKREKEAEEAKKRRKAQHERAAQAERKRQALFEEGATDDYDEETAAAEAADLEWLPALVGTPQPEDEILAAIPVCAPWSSLGRYKYKIKLQPGAVKKGKAVKEILGRWVSETTTGKVKKEHAEDAGISRGAAEKLRAREGELLKGWKDTEIINTVPVSKVRIMVAAGGGGGDKGKGKGGSNNKGASSKGGKVWSICTPSFVAFTRPVTTTATANMTPKDSTRIASVVRLNKDGPGNRSLAEWWANEQSQNTPEATAISEAAQLLRTSDVPVAFPTETVYGLGADATRSAAVLGIYKAKQRPSDNPLIIHVDSLGMLDKLLNPTPKSPCGTKTAHSSIPSIYGPLIERFWPGPLTILLPNPSGSCLAPQVTSNLTTFGARMPSSPLARLLIHVADRPLAAPSANASTKPSPTAAEHVFHDLNGRIELILDGGPCGVGVESTVVDGLSDPPSILRPGGVGIEELRECPGWENVQLGYQDGTLDVKEVPRAPGMKYRHYSPKARVVLFEAGSNAQGVLDHVKHDLEDTAVGAHSIGIVRTRRWKRGLQLLPEEDIEKTSKAIPSLVDNLAKFSVSVGGGTKEVFDCHLGSDLEGVARGLFAALRAMDEKEVDVIYVEGVSDEEHLAAAVMNRLRKAAGSTFKV</sequence>
<accession>A0A1L9PIR4</accession>
<evidence type="ECO:0000256" key="5">
    <source>
        <dbReference type="ARBA" id="ARBA00015492"/>
    </source>
</evidence>
<dbReference type="FunFam" id="2.30.310.10:FF:000003">
    <property type="entry name" value="Zinc knuckle domain containing protein"/>
    <property type="match status" value="1"/>
</dbReference>
<evidence type="ECO:0000313" key="21">
    <source>
        <dbReference type="Proteomes" id="UP000184073"/>
    </source>
</evidence>
<dbReference type="GO" id="GO:1990116">
    <property type="term" value="P:ribosome-associated ubiquitin-dependent protein catabolic process"/>
    <property type="evidence" value="ECO:0007669"/>
    <property type="project" value="TreeGrafter"/>
</dbReference>
<dbReference type="PROSITE" id="PS51163">
    <property type="entry name" value="YRDC"/>
    <property type="match status" value="1"/>
</dbReference>
<keyword evidence="10" id="KW-0547">Nucleotide-binding</keyword>
<dbReference type="Gene3D" id="3.40.50.11030">
    <property type="entry name" value="Threonylcarbamoyl-AMP synthase, C-terminal domain"/>
    <property type="match status" value="1"/>
</dbReference>
<dbReference type="GeneID" id="63730132"/>
<feature type="compositionally biased region" description="Basic residues" evidence="18">
    <location>
        <begin position="781"/>
        <end position="796"/>
    </location>
</feature>
<evidence type="ECO:0000256" key="14">
    <source>
        <dbReference type="ARBA" id="ARBA00048366"/>
    </source>
</evidence>
<evidence type="ECO:0000256" key="7">
    <source>
        <dbReference type="ARBA" id="ARBA00022679"/>
    </source>
</evidence>
<proteinExistence type="inferred from homology"/>
<feature type="region of interest" description="Disordered" evidence="18">
    <location>
        <begin position="866"/>
        <end position="914"/>
    </location>
</feature>
<dbReference type="STRING" id="1036611.A0A1L9PIR4"/>
<keyword evidence="21" id="KW-1185">Reference proteome</keyword>
<evidence type="ECO:0000256" key="6">
    <source>
        <dbReference type="ARBA" id="ARBA00022490"/>
    </source>
</evidence>
<comment type="subcellular location">
    <subcellularLocation>
        <location evidence="1">Cytoplasm</location>
    </subcellularLocation>
</comment>
<evidence type="ECO:0000256" key="10">
    <source>
        <dbReference type="ARBA" id="ARBA00022741"/>
    </source>
</evidence>
<evidence type="ECO:0000256" key="13">
    <source>
        <dbReference type="ARBA" id="ARBA00029774"/>
    </source>
</evidence>
<dbReference type="InterPro" id="IPR051608">
    <property type="entry name" value="RQC_Subunit_NEMF"/>
</dbReference>
<dbReference type="InterPro" id="IPR017945">
    <property type="entry name" value="DHBP_synth_RibB-like_a/b_dom"/>
</dbReference>
<dbReference type="GO" id="GO:0005737">
    <property type="term" value="C:cytoplasm"/>
    <property type="evidence" value="ECO:0007669"/>
    <property type="project" value="UniProtKB-SubCell"/>
</dbReference>
<dbReference type="InterPro" id="IPR038385">
    <property type="entry name" value="Sua5/YwlC_C"/>
</dbReference>
<dbReference type="VEuPathDB" id="FungiDB:ASPVEDRAFT_52330"/>
<evidence type="ECO:0000256" key="1">
    <source>
        <dbReference type="ARBA" id="ARBA00004496"/>
    </source>
</evidence>
<dbReference type="NCBIfam" id="TIGR00057">
    <property type="entry name" value="L-threonylcarbamoyladenylate synthase"/>
    <property type="match status" value="1"/>
</dbReference>